<evidence type="ECO:0000256" key="1">
    <source>
        <dbReference type="ARBA" id="ARBA00022490"/>
    </source>
</evidence>
<dbReference type="Gene3D" id="3.40.1390.10">
    <property type="entry name" value="MurE/MurF, N-terminal domain"/>
    <property type="match status" value="1"/>
</dbReference>
<comment type="caution">
    <text evidence="14">The sequence shown here is derived from an EMBL/GenBank/DDBJ whole genome shotgun (WGS) entry which is preliminary data.</text>
</comment>
<evidence type="ECO:0000256" key="7">
    <source>
        <dbReference type="ARBA" id="ARBA00022984"/>
    </source>
</evidence>
<reference evidence="15" key="1">
    <citation type="journal article" date="2019" name="Int. J. Syst. Evol. Microbiol.">
        <title>The Global Catalogue of Microorganisms (GCM) 10K type strain sequencing project: providing services to taxonomists for standard genome sequencing and annotation.</title>
        <authorList>
            <consortium name="The Broad Institute Genomics Platform"/>
            <consortium name="The Broad Institute Genome Sequencing Center for Infectious Disease"/>
            <person name="Wu L."/>
            <person name="Ma J."/>
        </authorList>
    </citation>
    <scope>NUCLEOTIDE SEQUENCE [LARGE SCALE GENOMIC DNA]</scope>
    <source>
        <strain evidence="15">CCM 8896</strain>
    </source>
</reference>
<feature type="domain" description="Mur ligase central" evidence="13">
    <location>
        <begin position="109"/>
        <end position="292"/>
    </location>
</feature>
<dbReference type="SUPFAM" id="SSF53623">
    <property type="entry name" value="MurD-like peptide ligases, catalytic domain"/>
    <property type="match status" value="1"/>
</dbReference>
<dbReference type="HAMAP" id="MF_02019">
    <property type="entry name" value="MurF"/>
    <property type="match status" value="1"/>
</dbReference>
<dbReference type="InterPro" id="IPR051046">
    <property type="entry name" value="MurCDEF_CellWall_CoF430Synth"/>
</dbReference>
<evidence type="ECO:0000256" key="2">
    <source>
        <dbReference type="ARBA" id="ARBA00022598"/>
    </source>
</evidence>
<comment type="catalytic activity">
    <reaction evidence="10">
        <text>UDP-N-acetyl-alpha-D-muramoyl-L-alanyl-gamma-D-glutamyl-L-lysine + D-alanyl-D-alanine + ATP = UDP-N-acetyl-alpha-D-muramoyl-L-alanyl-gamma-D-glutamyl-L-lysyl-D-alanyl-D-alanine + ADP + phosphate + H(+)</text>
        <dbReference type="Rhea" id="RHEA:16085"/>
        <dbReference type="ChEBI" id="CHEBI:15378"/>
        <dbReference type="ChEBI" id="CHEBI:30616"/>
        <dbReference type="ChEBI" id="CHEBI:43474"/>
        <dbReference type="ChEBI" id="CHEBI:57822"/>
        <dbReference type="ChEBI" id="CHEBI:70758"/>
        <dbReference type="ChEBI" id="CHEBI:83903"/>
        <dbReference type="ChEBI" id="CHEBI:456216"/>
        <dbReference type="EC" id="6.3.2.10"/>
    </reaction>
</comment>
<evidence type="ECO:0000313" key="15">
    <source>
        <dbReference type="Proteomes" id="UP001597267"/>
    </source>
</evidence>
<keyword evidence="5 10" id="KW-0067">ATP-binding</keyword>
<organism evidence="14 15">
    <name type="scientific">Agrilactobacillus yilanensis</name>
    <dbReference type="NCBI Taxonomy" id="2485997"/>
    <lineage>
        <taxon>Bacteria</taxon>
        <taxon>Bacillati</taxon>
        <taxon>Bacillota</taxon>
        <taxon>Bacilli</taxon>
        <taxon>Lactobacillales</taxon>
        <taxon>Lactobacillaceae</taxon>
        <taxon>Agrilactobacillus</taxon>
    </lineage>
</organism>
<dbReference type="PANTHER" id="PTHR43024:SF1">
    <property type="entry name" value="UDP-N-ACETYLMURAMOYL-TRIPEPTIDE--D-ALANYL-D-ALANINE LIGASE"/>
    <property type="match status" value="1"/>
</dbReference>
<accession>A0ABW4J4L0</accession>
<evidence type="ECO:0000256" key="3">
    <source>
        <dbReference type="ARBA" id="ARBA00022618"/>
    </source>
</evidence>
<dbReference type="InterPro" id="IPR036615">
    <property type="entry name" value="Mur_ligase_C_dom_sf"/>
</dbReference>
<dbReference type="InterPro" id="IPR013221">
    <property type="entry name" value="Mur_ligase_cen"/>
</dbReference>
<evidence type="ECO:0000256" key="5">
    <source>
        <dbReference type="ARBA" id="ARBA00022840"/>
    </source>
</evidence>
<evidence type="ECO:0000256" key="8">
    <source>
        <dbReference type="ARBA" id="ARBA00023306"/>
    </source>
</evidence>
<keyword evidence="3 10" id="KW-0132">Cell division</keyword>
<dbReference type="Pfam" id="PF08245">
    <property type="entry name" value="Mur_ligase_M"/>
    <property type="match status" value="1"/>
</dbReference>
<dbReference type="NCBIfam" id="TIGR01143">
    <property type="entry name" value="murF"/>
    <property type="match status" value="1"/>
</dbReference>
<evidence type="ECO:0000256" key="4">
    <source>
        <dbReference type="ARBA" id="ARBA00022741"/>
    </source>
</evidence>
<feature type="domain" description="Mur ligase C-terminal" evidence="12">
    <location>
        <begin position="316"/>
        <end position="442"/>
    </location>
</feature>
<feature type="binding site" evidence="10">
    <location>
        <begin position="111"/>
        <end position="117"/>
    </location>
    <ligand>
        <name>ATP</name>
        <dbReference type="ChEBI" id="CHEBI:30616"/>
    </ligand>
</feature>
<comment type="function">
    <text evidence="10 11">Involved in cell wall formation. Catalyzes the final step in the synthesis of UDP-N-acetylmuramoyl-pentapeptide, the precursor of murein.</text>
</comment>
<comment type="similarity">
    <text evidence="10">Belongs to the MurCDEF family. MurF subfamily.</text>
</comment>
<dbReference type="EMBL" id="JBHTOP010000001">
    <property type="protein sequence ID" value="MFD1670566.1"/>
    <property type="molecule type" value="Genomic_DNA"/>
</dbReference>
<dbReference type="RefSeq" id="WP_125714686.1">
    <property type="nucleotide sequence ID" value="NZ_JBHTOP010000001.1"/>
</dbReference>
<dbReference type="SUPFAM" id="SSF53244">
    <property type="entry name" value="MurD-like peptide ligases, peptide-binding domain"/>
    <property type="match status" value="1"/>
</dbReference>
<keyword evidence="4 10" id="KW-0547">Nucleotide-binding</keyword>
<comment type="catalytic activity">
    <reaction evidence="11">
        <text>D-alanyl-D-alanine + UDP-N-acetyl-alpha-D-muramoyl-L-alanyl-gamma-D-glutamyl-meso-2,6-diaminopimelate + ATP = UDP-N-acetyl-alpha-D-muramoyl-L-alanyl-gamma-D-glutamyl-meso-2,6-diaminopimeloyl-D-alanyl-D-alanine + ADP + phosphate + H(+)</text>
        <dbReference type="Rhea" id="RHEA:28374"/>
        <dbReference type="ChEBI" id="CHEBI:15378"/>
        <dbReference type="ChEBI" id="CHEBI:30616"/>
        <dbReference type="ChEBI" id="CHEBI:43474"/>
        <dbReference type="ChEBI" id="CHEBI:57822"/>
        <dbReference type="ChEBI" id="CHEBI:61386"/>
        <dbReference type="ChEBI" id="CHEBI:83905"/>
        <dbReference type="ChEBI" id="CHEBI:456216"/>
        <dbReference type="EC" id="6.3.2.10"/>
    </reaction>
</comment>
<proteinExistence type="inferred from homology"/>
<sequence length="456" mass="50257">MKMTMNEVAKAVHSATELGEWGSRIVTSVSFDTRQLQIGGLFVPLIAQRDGHDFVESAVAKGAVGSFWQSDHEHRPYNFPTIEVKDIQQALIDLAKYYLYKVNPRVIAVTGSNGKTTTKDMIAAVLSTQSNTHKTVANYNNEIGVPYTILGMDTNTENLVLEMGMDRPGQLHTMSMIAEPDIAVITMIGEAHIEFFGTRDKIADAKLEITDGLKEDGVLIYNGDEPLLTAKVPENMETKTFGLQAANALVATDVVAEKEKTYFKTNLWPEKQFELPLMGDYNVNNALAAILVGQQVHVPVNEIITALKQFQITSKRTEWLKASNGCDILSDVYNSNPTAVKKVLKNFSAISNTGRKKVVLGDMLELGAQSRDLHAGVADALDPEIITEVYLYGKDIQALYDVLQHKYDAAHLHYYCLADKALMVTDIKANLHPNDAILLKASHGLHLETVVADLQA</sequence>
<evidence type="ECO:0000313" key="14">
    <source>
        <dbReference type="EMBL" id="MFD1670566.1"/>
    </source>
</evidence>
<keyword evidence="1 10" id="KW-0963">Cytoplasm</keyword>
<dbReference type="Proteomes" id="UP001597267">
    <property type="component" value="Unassembled WGS sequence"/>
</dbReference>
<keyword evidence="2 10" id="KW-0436">Ligase</keyword>
<keyword evidence="7 10" id="KW-0573">Peptidoglycan synthesis</keyword>
<dbReference type="PANTHER" id="PTHR43024">
    <property type="entry name" value="UDP-N-ACETYLMURAMOYL-TRIPEPTIDE--D-ALANYL-D-ALANINE LIGASE"/>
    <property type="match status" value="1"/>
</dbReference>
<evidence type="ECO:0000256" key="9">
    <source>
        <dbReference type="ARBA" id="ARBA00023316"/>
    </source>
</evidence>
<gene>
    <name evidence="10 14" type="primary">murF</name>
    <name evidence="14" type="ORF">ACFQ5M_00480</name>
</gene>
<dbReference type="InterPro" id="IPR005863">
    <property type="entry name" value="UDP-N-AcMur_synth"/>
</dbReference>
<protein>
    <recommendedName>
        <fullName evidence="10 11">UDP-N-acetylmuramoyl-tripeptide--D-alanyl-D-alanine ligase</fullName>
        <ecNumber evidence="10 11">6.3.2.10</ecNumber>
    </recommendedName>
    <alternativeName>
        <fullName evidence="10">D-alanyl-D-alanine-adding enzyme</fullName>
    </alternativeName>
</protein>
<keyword evidence="6 10" id="KW-0133">Cell shape</keyword>
<comment type="pathway">
    <text evidence="10 11">Cell wall biogenesis; peptidoglycan biosynthesis.</text>
</comment>
<dbReference type="SUPFAM" id="SSF63418">
    <property type="entry name" value="MurE/MurF N-terminal domain"/>
    <property type="match status" value="1"/>
</dbReference>
<evidence type="ECO:0000256" key="11">
    <source>
        <dbReference type="RuleBase" id="RU004136"/>
    </source>
</evidence>
<dbReference type="Pfam" id="PF02875">
    <property type="entry name" value="Mur_ligase_C"/>
    <property type="match status" value="1"/>
</dbReference>
<name>A0ABW4J4L0_9LACO</name>
<dbReference type="GO" id="GO:0047480">
    <property type="term" value="F:UDP-N-acetylmuramoyl-tripeptide-D-alanyl-D-alanine ligase activity"/>
    <property type="evidence" value="ECO:0007669"/>
    <property type="project" value="UniProtKB-EC"/>
</dbReference>
<dbReference type="EC" id="6.3.2.10" evidence="10 11"/>
<dbReference type="InterPro" id="IPR036565">
    <property type="entry name" value="Mur-like_cat_sf"/>
</dbReference>
<dbReference type="InterPro" id="IPR004101">
    <property type="entry name" value="Mur_ligase_C"/>
</dbReference>
<evidence type="ECO:0000256" key="6">
    <source>
        <dbReference type="ARBA" id="ARBA00022960"/>
    </source>
</evidence>
<evidence type="ECO:0000259" key="12">
    <source>
        <dbReference type="Pfam" id="PF02875"/>
    </source>
</evidence>
<dbReference type="Gene3D" id="3.90.190.20">
    <property type="entry name" value="Mur ligase, C-terminal domain"/>
    <property type="match status" value="1"/>
</dbReference>
<evidence type="ECO:0000256" key="10">
    <source>
        <dbReference type="HAMAP-Rule" id="MF_02019"/>
    </source>
</evidence>
<keyword evidence="8 10" id="KW-0131">Cell cycle</keyword>
<dbReference type="Gene3D" id="3.40.1190.10">
    <property type="entry name" value="Mur-like, catalytic domain"/>
    <property type="match status" value="1"/>
</dbReference>
<comment type="subcellular location">
    <subcellularLocation>
        <location evidence="10 11">Cytoplasm</location>
    </subcellularLocation>
</comment>
<evidence type="ECO:0000259" key="13">
    <source>
        <dbReference type="Pfam" id="PF08245"/>
    </source>
</evidence>
<keyword evidence="15" id="KW-1185">Reference proteome</keyword>
<keyword evidence="9 10" id="KW-0961">Cell wall biogenesis/degradation</keyword>
<dbReference type="InterPro" id="IPR035911">
    <property type="entry name" value="MurE/MurF_N"/>
</dbReference>